<organism evidence="1 2">
    <name type="scientific">Methanohalophilus portucalensis FDF-1</name>
    <dbReference type="NCBI Taxonomy" id="523843"/>
    <lineage>
        <taxon>Archaea</taxon>
        <taxon>Methanobacteriati</taxon>
        <taxon>Methanobacteriota</taxon>
        <taxon>Stenosarchaea group</taxon>
        <taxon>Methanomicrobia</taxon>
        <taxon>Methanosarcinales</taxon>
        <taxon>Methanosarcinaceae</taxon>
        <taxon>Methanohalophilus</taxon>
    </lineage>
</organism>
<name>A0A1L9C2T5_9EURY</name>
<dbReference type="AlphaFoldDB" id="A0A1L9C2T5"/>
<proteinExistence type="predicted"/>
<dbReference type="EMBL" id="JWTK01000006">
    <property type="protein sequence ID" value="OJH48776.1"/>
    <property type="molecule type" value="Genomic_DNA"/>
</dbReference>
<accession>A0A1L9C2T5</accession>
<dbReference type="Proteomes" id="UP000185713">
    <property type="component" value="Unassembled WGS sequence"/>
</dbReference>
<evidence type="ECO:0000313" key="1">
    <source>
        <dbReference type="EMBL" id="OJH48776.1"/>
    </source>
</evidence>
<sequence>MLASNILELFEKSRINRDQTNGPKGIYRKITEK</sequence>
<protein>
    <submittedName>
        <fullName evidence="1">Uncharacterized protein</fullName>
    </submittedName>
</protein>
<evidence type="ECO:0000313" key="2">
    <source>
        <dbReference type="Proteomes" id="UP000185713"/>
    </source>
</evidence>
<comment type="caution">
    <text evidence="1">The sequence shown here is derived from an EMBL/GenBank/DDBJ whole genome shotgun (WGS) entry which is preliminary data.</text>
</comment>
<reference evidence="1 2" key="1">
    <citation type="submission" date="2014-12" db="EMBL/GenBank/DDBJ databases">
        <title>The genome sequence of Methanohalophilus portucalensis strain FDF1.</title>
        <authorList>
            <person name="Lai M.-C."/>
            <person name="Lai S.-J."/>
        </authorList>
    </citation>
    <scope>NUCLEOTIDE SEQUENCE [LARGE SCALE GENOMIC DNA]</scope>
    <source>
        <strain evidence="1 2">FDF-1</strain>
    </source>
</reference>
<gene>
    <name evidence="1" type="ORF">MPF_1823</name>
</gene>